<accession>A0A182D0S9</accession>
<protein>
    <submittedName>
        <fullName evidence="2">Uncharacterized protein</fullName>
    </submittedName>
</protein>
<feature type="region of interest" description="Disordered" evidence="1">
    <location>
        <begin position="1"/>
        <end position="25"/>
    </location>
</feature>
<name>A0A182D0S9_BLAVI</name>
<dbReference type="EMBL" id="AP014854">
    <property type="protein sequence ID" value="BAR99035.1"/>
    <property type="molecule type" value="Genomic_DNA"/>
</dbReference>
<organism evidence="2">
    <name type="scientific">Blastochloris viridis</name>
    <name type="common">Rhodopseudomonas viridis</name>
    <dbReference type="NCBI Taxonomy" id="1079"/>
    <lineage>
        <taxon>Bacteria</taxon>
        <taxon>Pseudomonadati</taxon>
        <taxon>Pseudomonadota</taxon>
        <taxon>Alphaproteobacteria</taxon>
        <taxon>Hyphomicrobiales</taxon>
        <taxon>Blastochloridaceae</taxon>
        <taxon>Blastochloris</taxon>
    </lineage>
</organism>
<gene>
    <name evidence="2" type="ORF">BV133_1442</name>
</gene>
<proteinExistence type="predicted"/>
<feature type="compositionally biased region" description="Polar residues" evidence="1">
    <location>
        <begin position="1"/>
        <end position="21"/>
    </location>
</feature>
<evidence type="ECO:0000256" key="1">
    <source>
        <dbReference type="SAM" id="MobiDB-lite"/>
    </source>
</evidence>
<sequence length="122" mass="12671">MADATQETSGHALSPPQSTRCGRTFPARVAEPRRAENTNLVEPVAVAGTTIVELYVAASGKVTYRTSCCAALLRRGPSASKAARLTMREPGPRGTAVGWRSPAGAAISGRPRADFHVALGGL</sequence>
<evidence type="ECO:0000313" key="2">
    <source>
        <dbReference type="EMBL" id="BAR99035.1"/>
    </source>
</evidence>
<feature type="region of interest" description="Disordered" evidence="1">
    <location>
        <begin position="80"/>
        <end position="103"/>
    </location>
</feature>
<dbReference type="AlphaFoldDB" id="A0A182D0S9"/>
<reference evidence="2" key="1">
    <citation type="journal article" date="2015" name="Genome Announc.">
        <title>Complete Genome Sequence of the Bacteriochlorophyll b-Producing Photosynthetic Bacterium Blastochloris viridis.</title>
        <authorList>
            <person name="Tsukatani Y."/>
            <person name="Hirose Y."/>
            <person name="Harada J."/>
            <person name="Misawa N."/>
            <person name="Mori K."/>
            <person name="Inoue K."/>
            <person name="Tamiaki H."/>
        </authorList>
    </citation>
    <scope>NUCLEOTIDE SEQUENCE [LARGE SCALE GENOMIC DNA]</scope>
    <source>
        <strain evidence="2">DSM 133</strain>
    </source>
</reference>